<organism evidence="5 6">
    <name type="scientific">Brassica carinata</name>
    <name type="common">Ethiopian mustard</name>
    <name type="synonym">Abyssinian cabbage</name>
    <dbReference type="NCBI Taxonomy" id="52824"/>
    <lineage>
        <taxon>Eukaryota</taxon>
        <taxon>Viridiplantae</taxon>
        <taxon>Streptophyta</taxon>
        <taxon>Embryophyta</taxon>
        <taxon>Tracheophyta</taxon>
        <taxon>Spermatophyta</taxon>
        <taxon>Magnoliopsida</taxon>
        <taxon>eudicotyledons</taxon>
        <taxon>Gunneridae</taxon>
        <taxon>Pentapetalae</taxon>
        <taxon>rosids</taxon>
        <taxon>malvids</taxon>
        <taxon>Brassicales</taxon>
        <taxon>Brassicaceae</taxon>
        <taxon>Brassiceae</taxon>
        <taxon>Brassica</taxon>
    </lineage>
</organism>
<evidence type="ECO:0000256" key="1">
    <source>
        <dbReference type="ARBA" id="ARBA00005657"/>
    </source>
</evidence>
<dbReference type="Pfam" id="PF00164">
    <property type="entry name" value="Ribosom_S12_S23"/>
    <property type="match status" value="1"/>
</dbReference>
<keyword evidence="3" id="KW-0687">Ribonucleoprotein</keyword>
<dbReference type="GO" id="GO:0005840">
    <property type="term" value="C:ribosome"/>
    <property type="evidence" value="ECO:0007669"/>
    <property type="project" value="UniProtKB-KW"/>
</dbReference>
<dbReference type="AlphaFoldDB" id="A0A8X7PTG0"/>
<dbReference type="GO" id="GO:0006412">
    <property type="term" value="P:translation"/>
    <property type="evidence" value="ECO:0007669"/>
    <property type="project" value="InterPro"/>
</dbReference>
<evidence type="ECO:0000256" key="3">
    <source>
        <dbReference type="ARBA" id="ARBA00023274"/>
    </source>
</evidence>
<comment type="caution">
    <text evidence="5">The sequence shown here is derived from an EMBL/GenBank/DDBJ whole genome shotgun (WGS) entry which is preliminary data.</text>
</comment>
<proteinExistence type="inferred from homology"/>
<evidence type="ECO:0000256" key="4">
    <source>
        <dbReference type="ARBA" id="ARBA00077543"/>
    </source>
</evidence>
<reference evidence="5 6" key="1">
    <citation type="submission" date="2020-02" db="EMBL/GenBank/DDBJ databases">
        <authorList>
            <person name="Ma Q."/>
            <person name="Huang Y."/>
            <person name="Song X."/>
            <person name="Pei D."/>
        </authorList>
    </citation>
    <scope>NUCLEOTIDE SEQUENCE [LARGE SCALE GENOMIC DNA]</scope>
    <source>
        <strain evidence="5">Sxm20200214</strain>
        <tissue evidence="5">Leaf</tissue>
    </source>
</reference>
<name>A0A8X7PTG0_BRACI</name>
<dbReference type="Gene3D" id="2.40.50.140">
    <property type="entry name" value="Nucleic acid-binding proteins"/>
    <property type="match status" value="1"/>
</dbReference>
<dbReference type="Proteomes" id="UP000886595">
    <property type="component" value="Unassembled WGS sequence"/>
</dbReference>
<dbReference type="GO" id="GO:1990904">
    <property type="term" value="C:ribonucleoprotein complex"/>
    <property type="evidence" value="ECO:0007669"/>
    <property type="project" value="UniProtKB-KW"/>
</dbReference>
<dbReference type="SUPFAM" id="SSF50249">
    <property type="entry name" value="Nucleic acid-binding proteins"/>
    <property type="match status" value="1"/>
</dbReference>
<keyword evidence="6" id="KW-1185">Reference proteome</keyword>
<dbReference type="PANTHER" id="PTHR11652">
    <property type="entry name" value="30S RIBOSOMAL PROTEIN S12 FAMILY MEMBER"/>
    <property type="match status" value="1"/>
</dbReference>
<evidence type="ECO:0000313" key="6">
    <source>
        <dbReference type="Proteomes" id="UP000886595"/>
    </source>
</evidence>
<dbReference type="EMBL" id="JAAMPC010000015">
    <property type="protein sequence ID" value="KAG2256837.1"/>
    <property type="molecule type" value="Genomic_DNA"/>
</dbReference>
<dbReference type="GO" id="GO:0003735">
    <property type="term" value="F:structural constituent of ribosome"/>
    <property type="evidence" value="ECO:0007669"/>
    <property type="project" value="InterPro"/>
</dbReference>
<gene>
    <name evidence="5" type="ORF">Bca52824_076131</name>
</gene>
<accession>A0A8X7PTG0</accession>
<evidence type="ECO:0000313" key="5">
    <source>
        <dbReference type="EMBL" id="KAG2256837.1"/>
    </source>
</evidence>
<evidence type="ECO:0000256" key="2">
    <source>
        <dbReference type="ARBA" id="ARBA00022980"/>
    </source>
</evidence>
<comment type="similarity">
    <text evidence="1">Belongs to the universal ribosomal protein uS12 family.</text>
</comment>
<dbReference type="OrthoDB" id="10263272at2759"/>
<keyword evidence="2" id="KW-0689">Ribosomal protein</keyword>
<sequence length="172" mass="19107">MWESPSSALLHEKYLLPDLYEFSRVQLIKNRKKIAAFIPNDGCLNYIEENDKVLIAGFGRKVHAVGDIPEVKFEVSGVSLLALFKEKRRSQTYLVPGYTDRFMFLAVAPDGKTNASGHEMKPKVLECLPSMKAQALVQRTRQDSIGCLICSAKTFPPSINELGSQSGSEVLS</sequence>
<dbReference type="InterPro" id="IPR012340">
    <property type="entry name" value="NA-bd_OB-fold"/>
</dbReference>
<protein>
    <recommendedName>
        <fullName evidence="4">S12</fullName>
    </recommendedName>
</protein>
<dbReference type="InterPro" id="IPR006032">
    <property type="entry name" value="Ribosomal_uS12"/>
</dbReference>
<dbReference type="FunFam" id="2.40.50.140:FF:000007">
    <property type="entry name" value="40S ribosomal protein S23"/>
    <property type="match status" value="1"/>
</dbReference>